<gene>
    <name evidence="2" type="ORF">LCGC14_1438380</name>
</gene>
<evidence type="ECO:0000259" key="1">
    <source>
        <dbReference type="Pfam" id="PF01243"/>
    </source>
</evidence>
<protein>
    <recommendedName>
        <fullName evidence="1">Pyridoxamine 5'-phosphate oxidase N-terminal domain-containing protein</fullName>
    </recommendedName>
</protein>
<proteinExistence type="predicted"/>
<organism evidence="2">
    <name type="scientific">marine sediment metagenome</name>
    <dbReference type="NCBI Taxonomy" id="412755"/>
    <lineage>
        <taxon>unclassified sequences</taxon>
        <taxon>metagenomes</taxon>
        <taxon>ecological metagenomes</taxon>
    </lineage>
</organism>
<feature type="domain" description="Pyridoxamine 5'-phosphate oxidase N-terminal" evidence="1">
    <location>
        <begin position="5"/>
        <end position="106"/>
    </location>
</feature>
<accession>A0A0F9JLZ2</accession>
<dbReference type="SUPFAM" id="SSF50475">
    <property type="entry name" value="FMN-binding split barrel"/>
    <property type="match status" value="1"/>
</dbReference>
<sequence>MAKIEGKCKEVMDKTEWIAITTIGDDGPHLVATWGDYVRTIGIKDDEIIIIPAGYYQKTEENLGKNNNVELIIASKDVQGSQGPGQGCLISGRGEIQTSGEMAEMAKAKFSWARGALVIRVNKVESLL</sequence>
<dbReference type="EMBL" id="LAZR01009772">
    <property type="protein sequence ID" value="KKM70668.1"/>
    <property type="molecule type" value="Genomic_DNA"/>
</dbReference>
<dbReference type="AlphaFoldDB" id="A0A0F9JLZ2"/>
<dbReference type="Pfam" id="PF01243">
    <property type="entry name" value="PNPOx_N"/>
    <property type="match status" value="1"/>
</dbReference>
<evidence type="ECO:0000313" key="2">
    <source>
        <dbReference type="EMBL" id="KKM70668.1"/>
    </source>
</evidence>
<comment type="caution">
    <text evidence="2">The sequence shown here is derived from an EMBL/GenBank/DDBJ whole genome shotgun (WGS) entry which is preliminary data.</text>
</comment>
<dbReference type="InterPro" id="IPR012349">
    <property type="entry name" value="Split_barrel_FMN-bd"/>
</dbReference>
<dbReference type="Gene3D" id="2.30.110.10">
    <property type="entry name" value="Electron Transport, Fmn-binding Protein, Chain A"/>
    <property type="match status" value="1"/>
</dbReference>
<name>A0A0F9JLZ2_9ZZZZ</name>
<dbReference type="InterPro" id="IPR011576">
    <property type="entry name" value="Pyridox_Oxase_N"/>
</dbReference>
<reference evidence="2" key="1">
    <citation type="journal article" date="2015" name="Nature">
        <title>Complex archaea that bridge the gap between prokaryotes and eukaryotes.</title>
        <authorList>
            <person name="Spang A."/>
            <person name="Saw J.H."/>
            <person name="Jorgensen S.L."/>
            <person name="Zaremba-Niedzwiedzka K."/>
            <person name="Martijn J."/>
            <person name="Lind A.E."/>
            <person name="van Eijk R."/>
            <person name="Schleper C."/>
            <person name="Guy L."/>
            <person name="Ettema T.J."/>
        </authorList>
    </citation>
    <scope>NUCLEOTIDE SEQUENCE</scope>
</reference>